<dbReference type="GO" id="GO:0051536">
    <property type="term" value="F:iron-sulfur cluster binding"/>
    <property type="evidence" value="ECO:0007669"/>
    <property type="project" value="UniProtKB-KW"/>
</dbReference>
<organism evidence="5 6">
    <name type="scientific">Candidatus Wirthbacteria bacterium CG2_30_54_11</name>
    <dbReference type="NCBI Taxonomy" id="1817892"/>
    <lineage>
        <taxon>Bacteria</taxon>
        <taxon>Candidatus Wirthbacteria</taxon>
    </lineage>
</organism>
<gene>
    <name evidence="5" type="ORF">AUK40_06770</name>
</gene>
<evidence type="ECO:0000256" key="2">
    <source>
        <dbReference type="ARBA" id="ARBA00023004"/>
    </source>
</evidence>
<reference evidence="5" key="1">
    <citation type="journal article" date="2016" name="Environ. Microbiol.">
        <title>Genomic resolution of a cold subsurface aquifer community provides metabolic insights for novel microbes adapted to high CO concentrations.</title>
        <authorList>
            <person name="Probst A.J."/>
            <person name="Castelle C.J."/>
            <person name="Singh A."/>
            <person name="Brown C.T."/>
            <person name="Anantharaman K."/>
            <person name="Sharon I."/>
            <person name="Hug L.A."/>
            <person name="Burstein D."/>
            <person name="Emerson J.B."/>
            <person name="Thomas B.C."/>
            <person name="Banfield J.F."/>
        </authorList>
    </citation>
    <scope>NUCLEOTIDE SEQUENCE [LARGE SCALE GENOMIC DNA]</scope>
    <source>
        <strain evidence="5">CG2_30_54_11</strain>
    </source>
</reference>
<dbReference type="GO" id="GO:0046872">
    <property type="term" value="F:metal ion binding"/>
    <property type="evidence" value="ECO:0007669"/>
    <property type="project" value="UniProtKB-KW"/>
</dbReference>
<dbReference type="Proteomes" id="UP000183245">
    <property type="component" value="Unassembled WGS sequence"/>
</dbReference>
<evidence type="ECO:0000259" key="4">
    <source>
        <dbReference type="PROSITE" id="PS51379"/>
    </source>
</evidence>
<evidence type="ECO:0000313" key="5">
    <source>
        <dbReference type="EMBL" id="OIP94580.1"/>
    </source>
</evidence>
<evidence type="ECO:0000313" key="6">
    <source>
        <dbReference type="Proteomes" id="UP000183245"/>
    </source>
</evidence>
<accession>A0A1J5IBJ7</accession>
<evidence type="ECO:0000256" key="3">
    <source>
        <dbReference type="ARBA" id="ARBA00023014"/>
    </source>
</evidence>
<comment type="caution">
    <text evidence="5">The sequence shown here is derived from an EMBL/GenBank/DDBJ whole genome shotgun (WGS) entry which is preliminary data.</text>
</comment>
<dbReference type="Pfam" id="PF13187">
    <property type="entry name" value="Fer4_9"/>
    <property type="match status" value="1"/>
</dbReference>
<dbReference type="InterPro" id="IPR017900">
    <property type="entry name" value="4Fe4S_Fe_S_CS"/>
</dbReference>
<dbReference type="EMBL" id="MNZT01000126">
    <property type="protein sequence ID" value="OIP94580.1"/>
    <property type="molecule type" value="Genomic_DNA"/>
</dbReference>
<dbReference type="Gene3D" id="3.30.70.20">
    <property type="match status" value="1"/>
</dbReference>
<feature type="domain" description="4Fe-4S ferredoxin-type" evidence="4">
    <location>
        <begin position="37"/>
        <end position="66"/>
    </location>
</feature>
<dbReference type="AlphaFoldDB" id="A0A1J5IBJ7"/>
<dbReference type="PROSITE" id="PS51379">
    <property type="entry name" value="4FE4S_FER_2"/>
    <property type="match status" value="2"/>
</dbReference>
<dbReference type="STRING" id="1817892.AUK40_06770"/>
<name>A0A1J5IBJ7_9BACT</name>
<keyword evidence="2" id="KW-0408">Iron</keyword>
<keyword evidence="3" id="KW-0411">Iron-sulfur</keyword>
<dbReference type="SUPFAM" id="SSF54862">
    <property type="entry name" value="4Fe-4S ferredoxins"/>
    <property type="match status" value="1"/>
</dbReference>
<dbReference type="InterPro" id="IPR017896">
    <property type="entry name" value="4Fe4S_Fe-S-bd"/>
</dbReference>
<evidence type="ECO:0000256" key="1">
    <source>
        <dbReference type="ARBA" id="ARBA00022723"/>
    </source>
</evidence>
<protein>
    <recommendedName>
        <fullName evidence="4">4Fe-4S ferredoxin-type domain-containing protein</fullName>
    </recommendedName>
</protein>
<dbReference type="PROSITE" id="PS00198">
    <property type="entry name" value="4FE4S_FER_1"/>
    <property type="match status" value="1"/>
</dbReference>
<keyword evidence="1" id="KW-0479">Metal-binding</keyword>
<sequence>MMKAVEKRPNLNWNPAWCKKCQLCVGVCPMKNLELKNNEIIEVGKCTRCQICVRYCPDQALFLIEKPASN</sequence>
<proteinExistence type="predicted"/>
<feature type="domain" description="4Fe-4S ferredoxin-type" evidence="4">
    <location>
        <begin position="9"/>
        <end position="36"/>
    </location>
</feature>